<dbReference type="InterPro" id="IPR003782">
    <property type="entry name" value="SCO1/SenC"/>
</dbReference>
<keyword evidence="5" id="KW-0732">Signal</keyword>
<evidence type="ECO:0000313" key="8">
    <source>
        <dbReference type="Proteomes" id="UP000294547"/>
    </source>
</evidence>
<dbReference type="InterPro" id="IPR036249">
    <property type="entry name" value="Thioredoxin-like_sf"/>
</dbReference>
<evidence type="ECO:0000256" key="4">
    <source>
        <dbReference type="PIRSR" id="PIRSR603782-2"/>
    </source>
</evidence>
<organism evidence="7 8">
    <name type="scientific">Oharaeibacter diazotrophicus</name>
    <dbReference type="NCBI Taxonomy" id="1920512"/>
    <lineage>
        <taxon>Bacteria</taxon>
        <taxon>Pseudomonadati</taxon>
        <taxon>Pseudomonadota</taxon>
        <taxon>Alphaproteobacteria</taxon>
        <taxon>Hyphomicrobiales</taxon>
        <taxon>Pleomorphomonadaceae</taxon>
        <taxon>Oharaeibacter</taxon>
    </lineage>
</organism>
<dbReference type="SUPFAM" id="SSF52833">
    <property type="entry name" value="Thioredoxin-like"/>
    <property type="match status" value="1"/>
</dbReference>
<dbReference type="RefSeq" id="WP_126536667.1">
    <property type="nucleotide sequence ID" value="NZ_BSPM01000008.1"/>
</dbReference>
<protein>
    <submittedName>
        <fullName evidence="7">Protein SCO1/2</fullName>
    </submittedName>
</protein>
<feature type="disulfide bond" description="Redox-active" evidence="4">
    <location>
        <begin position="61"/>
        <end position="65"/>
    </location>
</feature>
<evidence type="ECO:0000313" key="7">
    <source>
        <dbReference type="EMBL" id="TDP86745.1"/>
    </source>
</evidence>
<feature type="chain" id="PRO_5020518876" evidence="5">
    <location>
        <begin position="23"/>
        <end position="186"/>
    </location>
</feature>
<feature type="signal peptide" evidence="5">
    <location>
        <begin position="1"/>
        <end position="22"/>
    </location>
</feature>
<dbReference type="Pfam" id="PF02630">
    <property type="entry name" value="SCO1-SenC"/>
    <property type="match status" value="1"/>
</dbReference>
<comment type="similarity">
    <text evidence="1">Belongs to the SCO1/2 family.</text>
</comment>
<dbReference type="OrthoDB" id="9790194at2"/>
<evidence type="ECO:0000256" key="1">
    <source>
        <dbReference type="ARBA" id="ARBA00010996"/>
    </source>
</evidence>
<evidence type="ECO:0000256" key="2">
    <source>
        <dbReference type="ARBA" id="ARBA00023008"/>
    </source>
</evidence>
<proteinExistence type="inferred from homology"/>
<evidence type="ECO:0000259" key="6">
    <source>
        <dbReference type="PROSITE" id="PS51352"/>
    </source>
</evidence>
<feature type="binding site" evidence="3">
    <location>
        <position position="149"/>
    </location>
    <ligand>
        <name>Cu cation</name>
        <dbReference type="ChEBI" id="CHEBI:23378"/>
    </ligand>
</feature>
<dbReference type="EMBL" id="SNXY01000006">
    <property type="protein sequence ID" value="TDP86745.1"/>
    <property type="molecule type" value="Genomic_DNA"/>
</dbReference>
<dbReference type="PROSITE" id="PS51352">
    <property type="entry name" value="THIOREDOXIN_2"/>
    <property type="match status" value="1"/>
</dbReference>
<keyword evidence="2 3" id="KW-0186">Copper</keyword>
<dbReference type="PANTHER" id="PTHR12151:SF25">
    <property type="entry name" value="LINALOOL DEHYDRATASE_ISOMERASE DOMAIN-CONTAINING PROTEIN"/>
    <property type="match status" value="1"/>
</dbReference>
<name>A0A4R6RKX1_9HYPH</name>
<accession>A0A4R6RKX1</accession>
<dbReference type="Proteomes" id="UP000294547">
    <property type="component" value="Unassembled WGS sequence"/>
</dbReference>
<feature type="domain" description="Thioredoxin" evidence="6">
    <location>
        <begin position="23"/>
        <end position="184"/>
    </location>
</feature>
<keyword evidence="3" id="KW-0479">Metal-binding</keyword>
<feature type="binding site" evidence="3">
    <location>
        <position position="65"/>
    </location>
    <ligand>
        <name>Cu cation</name>
        <dbReference type="ChEBI" id="CHEBI:23378"/>
    </ligand>
</feature>
<keyword evidence="8" id="KW-1185">Reference proteome</keyword>
<feature type="binding site" evidence="3">
    <location>
        <position position="61"/>
    </location>
    <ligand>
        <name>Cu cation</name>
        <dbReference type="ChEBI" id="CHEBI:23378"/>
    </ligand>
</feature>
<reference evidence="7 8" key="1">
    <citation type="submission" date="2019-03" db="EMBL/GenBank/DDBJ databases">
        <title>Genomic Encyclopedia of Type Strains, Phase IV (KMG-IV): sequencing the most valuable type-strain genomes for metagenomic binning, comparative biology and taxonomic classification.</title>
        <authorList>
            <person name="Goeker M."/>
        </authorList>
    </citation>
    <scope>NUCLEOTIDE SEQUENCE [LARGE SCALE GENOMIC DNA]</scope>
    <source>
        <strain evidence="7 8">DSM 102969</strain>
    </source>
</reference>
<dbReference type="AlphaFoldDB" id="A0A4R6RKX1"/>
<keyword evidence="4" id="KW-1015">Disulfide bond</keyword>
<comment type="caution">
    <text evidence="7">The sequence shown here is derived from an EMBL/GenBank/DDBJ whole genome shotgun (WGS) entry which is preliminary data.</text>
</comment>
<dbReference type="GO" id="GO:0046872">
    <property type="term" value="F:metal ion binding"/>
    <property type="evidence" value="ECO:0007669"/>
    <property type="project" value="UniProtKB-KW"/>
</dbReference>
<dbReference type="CDD" id="cd02968">
    <property type="entry name" value="SCO"/>
    <property type="match status" value="1"/>
</dbReference>
<dbReference type="Gene3D" id="3.40.30.10">
    <property type="entry name" value="Glutaredoxin"/>
    <property type="match status" value="1"/>
</dbReference>
<dbReference type="InterPro" id="IPR013766">
    <property type="entry name" value="Thioredoxin_domain"/>
</dbReference>
<evidence type="ECO:0000256" key="3">
    <source>
        <dbReference type="PIRSR" id="PIRSR603782-1"/>
    </source>
</evidence>
<dbReference type="PANTHER" id="PTHR12151">
    <property type="entry name" value="ELECTRON TRANSPORT PROTIN SCO1/SENC FAMILY MEMBER"/>
    <property type="match status" value="1"/>
</dbReference>
<evidence type="ECO:0000256" key="5">
    <source>
        <dbReference type="SAM" id="SignalP"/>
    </source>
</evidence>
<sequence>MRRAIRTALVFAFVALSGAALAQDGPQVAPIFDLGTAAGGTVSSAGLDGRPYAMFFGFTHCPDVCPTTFAELGLALAALGPAAKDFHVHFVTVDPDRDTPDVERAFLSAFDPRIVALTGPTADLAALADDYGVVARKVPLSDGSYTFEHTATIFLVDRDGIVADRVAYMDGSEVMAAKIGRLIGVE</sequence>
<gene>
    <name evidence="7" type="ORF">EDD54_0626</name>
</gene>